<dbReference type="OrthoDB" id="6720297at2759"/>
<evidence type="ECO:0000313" key="3">
    <source>
        <dbReference type="Proteomes" id="UP000887116"/>
    </source>
</evidence>
<feature type="domain" description="PiggyBac transposable element-derived protein" evidence="1">
    <location>
        <begin position="4"/>
        <end position="52"/>
    </location>
</feature>
<sequence>MIWISQCTNYRLGQTIHPTDSSEIMLVLGCMLVMSYNMVPKFFHYWSSNSSLVSIKLLFQETDVKRCLRNYTFAEPENAIVRFHCTSCGSLDCVRKAQRTVSTP</sequence>
<dbReference type="InterPro" id="IPR029526">
    <property type="entry name" value="PGBD"/>
</dbReference>
<dbReference type="Pfam" id="PF13843">
    <property type="entry name" value="DDE_Tnp_1_7"/>
    <property type="match status" value="1"/>
</dbReference>
<evidence type="ECO:0000313" key="2">
    <source>
        <dbReference type="EMBL" id="GFQ68393.1"/>
    </source>
</evidence>
<name>A0A8X6F1G8_TRICU</name>
<evidence type="ECO:0000259" key="1">
    <source>
        <dbReference type="Pfam" id="PF13843"/>
    </source>
</evidence>
<gene>
    <name evidence="2" type="primary">X975_08756</name>
    <name evidence="2" type="ORF">TNCT_61511</name>
</gene>
<accession>A0A8X6F1G8</accession>
<keyword evidence="3" id="KW-1185">Reference proteome</keyword>
<comment type="caution">
    <text evidence="2">The sequence shown here is derived from an EMBL/GenBank/DDBJ whole genome shotgun (WGS) entry which is preliminary data.</text>
</comment>
<reference evidence="2" key="1">
    <citation type="submission" date="2020-07" db="EMBL/GenBank/DDBJ databases">
        <title>Multicomponent nature underlies the extraordinary mechanical properties of spider dragline silk.</title>
        <authorList>
            <person name="Kono N."/>
            <person name="Nakamura H."/>
            <person name="Mori M."/>
            <person name="Yoshida Y."/>
            <person name="Ohtoshi R."/>
            <person name="Malay A.D."/>
            <person name="Moran D.A.P."/>
            <person name="Tomita M."/>
            <person name="Numata K."/>
            <person name="Arakawa K."/>
        </authorList>
    </citation>
    <scope>NUCLEOTIDE SEQUENCE</scope>
</reference>
<proteinExistence type="predicted"/>
<protein>
    <submittedName>
        <fullName evidence="2">PiggyBac transposable element-derived protein 4</fullName>
    </submittedName>
</protein>
<organism evidence="2 3">
    <name type="scientific">Trichonephila clavata</name>
    <name type="common">Joro spider</name>
    <name type="synonym">Nephila clavata</name>
    <dbReference type="NCBI Taxonomy" id="2740835"/>
    <lineage>
        <taxon>Eukaryota</taxon>
        <taxon>Metazoa</taxon>
        <taxon>Ecdysozoa</taxon>
        <taxon>Arthropoda</taxon>
        <taxon>Chelicerata</taxon>
        <taxon>Arachnida</taxon>
        <taxon>Araneae</taxon>
        <taxon>Araneomorphae</taxon>
        <taxon>Entelegynae</taxon>
        <taxon>Araneoidea</taxon>
        <taxon>Nephilidae</taxon>
        <taxon>Trichonephila</taxon>
    </lineage>
</organism>
<dbReference type="Proteomes" id="UP000887116">
    <property type="component" value="Unassembled WGS sequence"/>
</dbReference>
<dbReference type="AlphaFoldDB" id="A0A8X6F1G8"/>
<dbReference type="EMBL" id="BMAO01030485">
    <property type="protein sequence ID" value="GFQ68393.1"/>
    <property type="molecule type" value="Genomic_DNA"/>
</dbReference>